<evidence type="ECO:0000313" key="3">
    <source>
        <dbReference type="Proteomes" id="UP000317944"/>
    </source>
</evidence>
<dbReference type="PANTHER" id="PTHR43610">
    <property type="entry name" value="BLL6696 PROTEIN"/>
    <property type="match status" value="1"/>
</dbReference>
<comment type="caution">
    <text evidence="2">The sequence shown here is derived from an EMBL/GenBank/DDBJ whole genome shotgun (WGS) entry which is preliminary data.</text>
</comment>
<name>A0A544U8P5_LYSSH</name>
<dbReference type="Gene3D" id="3.40.630.30">
    <property type="match status" value="1"/>
</dbReference>
<evidence type="ECO:0000313" key="2">
    <source>
        <dbReference type="EMBL" id="TQR28476.1"/>
    </source>
</evidence>
<dbReference type="Pfam" id="PF13302">
    <property type="entry name" value="Acetyltransf_3"/>
    <property type="match status" value="1"/>
</dbReference>
<dbReference type="EMBL" id="SADV01000028">
    <property type="protein sequence ID" value="TQR28476.1"/>
    <property type="molecule type" value="Genomic_DNA"/>
</dbReference>
<accession>A0A544U8P5</accession>
<dbReference type="GO" id="GO:0016747">
    <property type="term" value="F:acyltransferase activity, transferring groups other than amino-acyl groups"/>
    <property type="evidence" value="ECO:0007669"/>
    <property type="project" value="InterPro"/>
</dbReference>
<dbReference type="PROSITE" id="PS51186">
    <property type="entry name" value="GNAT"/>
    <property type="match status" value="1"/>
</dbReference>
<feature type="domain" description="N-acetyltransferase" evidence="1">
    <location>
        <begin position="11"/>
        <end position="177"/>
    </location>
</feature>
<dbReference type="RefSeq" id="WP_142510570.1">
    <property type="nucleotide sequence ID" value="NZ_SADV01000028.1"/>
</dbReference>
<evidence type="ECO:0000259" key="1">
    <source>
        <dbReference type="PROSITE" id="PS51186"/>
    </source>
</evidence>
<gene>
    <name evidence="2" type="ORF">C7Y47_21275</name>
</gene>
<reference evidence="2 3" key="1">
    <citation type="submission" date="2018-03" db="EMBL/GenBank/DDBJ databases">
        <title>Aerobic endospore-forming bacteria genome sequencing and assembly.</title>
        <authorList>
            <person name="Cavalcante D.A."/>
            <person name="Driks A."/>
            <person name="Putonti C."/>
            <person name="De-Souza M.T."/>
        </authorList>
    </citation>
    <scope>NUCLEOTIDE SEQUENCE [LARGE SCALE GENOMIC DNA]</scope>
    <source>
        <strain evidence="2 3">SDF0037</strain>
    </source>
</reference>
<dbReference type="AlphaFoldDB" id="A0A544U8P5"/>
<dbReference type="Proteomes" id="UP000317944">
    <property type="component" value="Unassembled WGS sequence"/>
</dbReference>
<proteinExistence type="predicted"/>
<sequence>MDFKALENEVVLLKPLEQQDTQGLLEAASYPEIWPHMSTTIEKMLDVNNFVDKALKTKREKTEFPFVIVDKKSGQIIGSTRFMDIDETHKRLEIGTTWITPAFWRTAINTNCKYLLLQYCFEVLNLQRVQIKTDHENLRSQKAIERLGATKEGVLRNHMVRKDGTIRHTVMYSITLQEWPQVKKHLQQLLVDTTEKLG</sequence>
<dbReference type="InterPro" id="IPR000182">
    <property type="entry name" value="GNAT_dom"/>
</dbReference>
<dbReference type="SUPFAM" id="SSF55729">
    <property type="entry name" value="Acyl-CoA N-acyltransferases (Nat)"/>
    <property type="match status" value="1"/>
</dbReference>
<organism evidence="2 3">
    <name type="scientific">Lysinibacillus sphaericus</name>
    <name type="common">Bacillus sphaericus</name>
    <dbReference type="NCBI Taxonomy" id="1421"/>
    <lineage>
        <taxon>Bacteria</taxon>
        <taxon>Bacillati</taxon>
        <taxon>Bacillota</taxon>
        <taxon>Bacilli</taxon>
        <taxon>Bacillales</taxon>
        <taxon>Bacillaceae</taxon>
        <taxon>Lysinibacillus</taxon>
    </lineage>
</organism>
<dbReference type="OrthoDB" id="9795199at2"/>
<protein>
    <submittedName>
        <fullName evidence="2">N-acetyltransferase</fullName>
    </submittedName>
</protein>
<dbReference type="PANTHER" id="PTHR43610:SF1">
    <property type="entry name" value="N-ACETYLTRANSFERASE DOMAIN-CONTAINING PROTEIN"/>
    <property type="match status" value="1"/>
</dbReference>
<dbReference type="InterPro" id="IPR016181">
    <property type="entry name" value="Acyl_CoA_acyltransferase"/>
</dbReference>